<dbReference type="GO" id="GO:0003677">
    <property type="term" value="F:DNA binding"/>
    <property type="evidence" value="ECO:0007669"/>
    <property type="project" value="InterPro"/>
</dbReference>
<evidence type="ECO:0000313" key="3">
    <source>
        <dbReference type="EMBL" id="XBS52885.1"/>
    </source>
</evidence>
<reference evidence="3" key="1">
    <citation type="submission" date="2024-06" db="EMBL/GenBank/DDBJ databases">
        <title>Lacrimispora cavernae sp. nov., a novel anaerobe isolated from bat guano pile inside a cave.</title>
        <authorList>
            <person name="Miller S.L."/>
            <person name="Lu N."/>
            <person name="King J."/>
            <person name="Sankaranarayanan K."/>
            <person name="Lawson P.A."/>
        </authorList>
    </citation>
    <scope>NUCLEOTIDE SEQUENCE</scope>
    <source>
        <strain evidence="3">BS-2</strain>
    </source>
</reference>
<name>A0AAU7PKW4_9FIRM</name>
<dbReference type="InterPro" id="IPR007069">
    <property type="entry name" value="Transposase_32"/>
</dbReference>
<dbReference type="InterPro" id="IPR026889">
    <property type="entry name" value="Zn_Tnp"/>
</dbReference>
<proteinExistence type="predicted"/>
<organism evidence="3">
    <name type="scientific">Lacrimispora sp. BS-2</name>
    <dbReference type="NCBI Taxonomy" id="3151850"/>
    <lineage>
        <taxon>Bacteria</taxon>
        <taxon>Bacillati</taxon>
        <taxon>Bacillota</taxon>
        <taxon>Clostridia</taxon>
        <taxon>Lachnospirales</taxon>
        <taxon>Lachnospiraceae</taxon>
        <taxon>Lacrimispora</taxon>
    </lineage>
</organism>
<feature type="domain" description="Transposase zinc-binding" evidence="2">
    <location>
        <begin position="7"/>
        <end position="96"/>
    </location>
</feature>
<evidence type="ECO:0000259" key="2">
    <source>
        <dbReference type="Pfam" id="PF14319"/>
    </source>
</evidence>
<dbReference type="PANTHER" id="PTHR37023">
    <property type="entry name" value="TRANSPOSASE"/>
    <property type="match status" value="1"/>
</dbReference>
<dbReference type="Pfam" id="PF14319">
    <property type="entry name" value="Zn_Tnp_IS91"/>
    <property type="match status" value="1"/>
</dbReference>
<protein>
    <submittedName>
        <fullName evidence="3">Transposase</fullName>
    </submittedName>
</protein>
<sequence>MNILQTIFSDYYEHIIYDLRPRRSVVENVERLIDCGDPSKGGAMFGCPLCGDLKFVPFRCKSRFCPSCGNKYNQFRSLHMSSKLISYAHRHCVFTIPEELRFYFLNDRSLLSCLFHSVRDVVLRMFFKMNKTERFTPGFICVLHTFGRDLKWNPHIHSLISEGGAGNFTPWRTVKHFDYNFLRNAFRKVLLEQLSKRLGPSFNKIKNSIYKKHEDGFYVRAIPNLCTPDITIKYISRYLGRPVIASSRIDDYDGDFVTFHYTRHEDNKTIIERIPALDFIKRLIIHIPEKHFKMLRYYGIYAKHHKQEKNLRKCLSPEKRNFLLQHLDWRNSILLTFGYDPLRCQKCGSSMLVLEVYHKKTALFERYRKVMGYGYIHICNSSFIVK</sequence>
<evidence type="ECO:0000259" key="1">
    <source>
        <dbReference type="Pfam" id="PF04986"/>
    </source>
</evidence>
<dbReference type="EMBL" id="CP157940">
    <property type="protein sequence ID" value="XBS52885.1"/>
    <property type="molecule type" value="Genomic_DNA"/>
</dbReference>
<dbReference type="PANTHER" id="PTHR37023:SF1">
    <property type="entry name" value="ISSOD25 TRANSPOSASE TNPA_ISSOD25"/>
    <property type="match status" value="1"/>
</dbReference>
<dbReference type="RefSeq" id="WP_349944603.1">
    <property type="nucleotide sequence ID" value="NZ_CP157940.1"/>
</dbReference>
<dbReference type="GO" id="GO:0004803">
    <property type="term" value="F:transposase activity"/>
    <property type="evidence" value="ECO:0007669"/>
    <property type="project" value="InterPro"/>
</dbReference>
<dbReference type="GO" id="GO:0006313">
    <property type="term" value="P:DNA transposition"/>
    <property type="evidence" value="ECO:0007669"/>
    <property type="project" value="InterPro"/>
</dbReference>
<dbReference type="Pfam" id="PF04986">
    <property type="entry name" value="Y2_Tnp"/>
    <property type="match status" value="1"/>
</dbReference>
<dbReference type="AlphaFoldDB" id="A0AAU7PKW4"/>
<accession>A0AAU7PKW4</accession>
<gene>
    <name evidence="3" type="ORF">ABFV83_13735</name>
</gene>
<feature type="domain" description="Transposase IS801/IS1294" evidence="1">
    <location>
        <begin position="138"/>
        <end position="306"/>
    </location>
</feature>